<protein>
    <submittedName>
        <fullName evidence="2">Predicted protein</fullName>
    </submittedName>
</protein>
<dbReference type="AlphaFoldDB" id="F2EC36"/>
<organism evidence="2">
    <name type="scientific">Hordeum vulgare subsp. vulgare</name>
    <name type="common">Domesticated barley</name>
    <dbReference type="NCBI Taxonomy" id="112509"/>
    <lineage>
        <taxon>Eukaryota</taxon>
        <taxon>Viridiplantae</taxon>
        <taxon>Streptophyta</taxon>
        <taxon>Embryophyta</taxon>
        <taxon>Tracheophyta</taxon>
        <taxon>Spermatophyta</taxon>
        <taxon>Magnoliopsida</taxon>
        <taxon>Liliopsida</taxon>
        <taxon>Poales</taxon>
        <taxon>Poaceae</taxon>
        <taxon>BOP clade</taxon>
        <taxon>Pooideae</taxon>
        <taxon>Triticodae</taxon>
        <taxon>Triticeae</taxon>
        <taxon>Hordeinae</taxon>
        <taxon>Hordeum</taxon>
    </lineage>
</organism>
<name>F2EC36_HORVV</name>
<feature type="compositionally biased region" description="Basic residues" evidence="1">
    <location>
        <begin position="87"/>
        <end position="98"/>
    </location>
</feature>
<reference evidence="2" key="1">
    <citation type="journal article" date="2011" name="Plant Physiol.">
        <title>Comprehensive sequence analysis of 24,783 barley full-length cDNAs derived from 12 clone libraries.</title>
        <authorList>
            <person name="Matsumoto T."/>
            <person name="Tanaka T."/>
            <person name="Sakai H."/>
            <person name="Amano N."/>
            <person name="Kanamori H."/>
            <person name="Kurita K."/>
            <person name="Kikuta A."/>
            <person name="Kamiya K."/>
            <person name="Yamamoto M."/>
            <person name="Ikawa H."/>
            <person name="Fujii N."/>
            <person name="Hori K."/>
            <person name="Itoh T."/>
            <person name="Sato K."/>
        </authorList>
    </citation>
    <scope>NUCLEOTIDE SEQUENCE</scope>
    <source>
        <tissue evidence="2">Seed</tissue>
    </source>
</reference>
<dbReference type="PANTHER" id="PTHR48146:SF2">
    <property type="entry name" value="K-STIMULATED PYROPHOSPHATE-ENERGIZED SODIUM PUMP PROTEIN"/>
    <property type="match status" value="1"/>
</dbReference>
<dbReference type="EMBL" id="AK373711">
    <property type="protein sequence ID" value="BAK04908.1"/>
    <property type="molecule type" value="mRNA"/>
</dbReference>
<proteinExistence type="evidence at transcript level"/>
<feature type="region of interest" description="Disordered" evidence="1">
    <location>
        <begin position="1"/>
        <end position="21"/>
    </location>
</feature>
<feature type="compositionally biased region" description="Low complexity" evidence="1">
    <location>
        <begin position="63"/>
        <end position="85"/>
    </location>
</feature>
<feature type="region of interest" description="Disordered" evidence="1">
    <location>
        <begin position="54"/>
        <end position="118"/>
    </location>
</feature>
<evidence type="ECO:0000256" key="1">
    <source>
        <dbReference type="SAM" id="MobiDB-lite"/>
    </source>
</evidence>
<feature type="compositionally biased region" description="Low complexity" evidence="1">
    <location>
        <begin position="1"/>
        <end position="12"/>
    </location>
</feature>
<evidence type="ECO:0000313" key="2">
    <source>
        <dbReference type="EMBL" id="BAK04908.1"/>
    </source>
</evidence>
<feature type="non-terminal residue" evidence="2">
    <location>
        <position position="1"/>
    </location>
</feature>
<sequence>AARFTLSSLTSHHSSHCPPPSPPVLATHQLLCAAASTPWRTPCDGADTSRSNFATPASPYRVAAPSSASHPHPTTPCCYARSGGQRSRGRARSRRHPRAAPSASRPPPRAPRRAALGRSASSADHLLTSFLEHFPTFPNSFLIGGAADYFVIELTAPEAKLEPVLVHYLSRMTILQGWELRMSTSTRLKSCLHSFTSPGGRAYPRRVVRHEAWNTLDLLYLM</sequence>
<dbReference type="PANTHER" id="PTHR48146">
    <property type="entry name" value="K-STIMULATED PYROPHOSPHATE-ENERGIZED SODIUM PUMP PROTEIN"/>
    <property type="match status" value="1"/>
</dbReference>
<accession>F2EC36</accession>